<comment type="caution">
    <text evidence="1">The sequence shown here is derived from an EMBL/GenBank/DDBJ whole genome shotgun (WGS) entry which is preliminary data.</text>
</comment>
<organism evidence="1 2">
    <name type="scientific">Portunus trituberculatus</name>
    <name type="common">Swimming crab</name>
    <name type="synonym">Neptunus trituberculatus</name>
    <dbReference type="NCBI Taxonomy" id="210409"/>
    <lineage>
        <taxon>Eukaryota</taxon>
        <taxon>Metazoa</taxon>
        <taxon>Ecdysozoa</taxon>
        <taxon>Arthropoda</taxon>
        <taxon>Crustacea</taxon>
        <taxon>Multicrustacea</taxon>
        <taxon>Malacostraca</taxon>
        <taxon>Eumalacostraca</taxon>
        <taxon>Eucarida</taxon>
        <taxon>Decapoda</taxon>
        <taxon>Pleocyemata</taxon>
        <taxon>Brachyura</taxon>
        <taxon>Eubrachyura</taxon>
        <taxon>Portunoidea</taxon>
        <taxon>Portunidae</taxon>
        <taxon>Portuninae</taxon>
        <taxon>Portunus</taxon>
    </lineage>
</organism>
<evidence type="ECO:0000313" key="2">
    <source>
        <dbReference type="Proteomes" id="UP000324222"/>
    </source>
</evidence>
<reference evidence="1 2" key="1">
    <citation type="submission" date="2019-05" db="EMBL/GenBank/DDBJ databases">
        <title>Another draft genome of Portunus trituberculatus and its Hox gene families provides insights of decapod evolution.</title>
        <authorList>
            <person name="Jeong J.-H."/>
            <person name="Song I."/>
            <person name="Kim S."/>
            <person name="Choi T."/>
            <person name="Kim D."/>
            <person name="Ryu S."/>
            <person name="Kim W."/>
        </authorList>
    </citation>
    <scope>NUCLEOTIDE SEQUENCE [LARGE SCALE GENOMIC DNA]</scope>
    <source>
        <tissue evidence="1">Muscle</tissue>
    </source>
</reference>
<dbReference type="Proteomes" id="UP000324222">
    <property type="component" value="Unassembled WGS sequence"/>
</dbReference>
<dbReference type="AlphaFoldDB" id="A0A5B7JP56"/>
<gene>
    <name evidence="1" type="ORF">E2C01_091644</name>
</gene>
<name>A0A5B7JP56_PORTR</name>
<evidence type="ECO:0000313" key="1">
    <source>
        <dbReference type="EMBL" id="MPC96385.1"/>
    </source>
</evidence>
<dbReference type="EMBL" id="VSRR010105803">
    <property type="protein sequence ID" value="MPC96385.1"/>
    <property type="molecule type" value="Genomic_DNA"/>
</dbReference>
<accession>A0A5B7JP56</accession>
<proteinExistence type="predicted"/>
<keyword evidence="2" id="KW-1185">Reference proteome</keyword>
<sequence>MIYVPLHHFSSRHMMYGTLAKYVTPGLEALTGCLLPLRTHTSTPGTSTKPSRQHLLASVSINWSSLIASPSLRTAYFSSPLPSIHSLHSRLVRIKNSHSA</sequence>
<protein>
    <submittedName>
        <fullName evidence="1">Uncharacterized protein</fullName>
    </submittedName>
</protein>